<proteinExistence type="predicted"/>
<evidence type="ECO:0000256" key="10">
    <source>
        <dbReference type="SAM" id="Phobius"/>
    </source>
</evidence>
<feature type="transmembrane region" description="Helical" evidence="10">
    <location>
        <begin position="143"/>
        <end position="160"/>
    </location>
</feature>
<dbReference type="RefSeq" id="WP_105037296.1">
    <property type="nucleotide sequence ID" value="NZ_PPSL01000001.1"/>
</dbReference>
<gene>
    <name evidence="12" type="ORF">CJD36_001280</name>
</gene>
<dbReference type="InterPro" id="IPR011990">
    <property type="entry name" value="TPR-like_helical_dom_sf"/>
</dbReference>
<feature type="repeat" description="TPR" evidence="8">
    <location>
        <begin position="647"/>
        <end position="680"/>
    </location>
</feature>
<feature type="transmembrane region" description="Helical" evidence="10">
    <location>
        <begin position="422"/>
        <end position="441"/>
    </location>
</feature>
<dbReference type="PANTHER" id="PTHR33908:SF11">
    <property type="entry name" value="MEMBRANE PROTEIN"/>
    <property type="match status" value="1"/>
</dbReference>
<dbReference type="InterPro" id="IPR050297">
    <property type="entry name" value="LipidA_mod_glycosyltrf_83"/>
</dbReference>
<keyword evidence="7 10" id="KW-0472">Membrane</keyword>
<feature type="transmembrane region" description="Helical" evidence="10">
    <location>
        <begin position="271"/>
        <end position="292"/>
    </location>
</feature>
<feature type="compositionally biased region" description="Basic and acidic residues" evidence="9">
    <location>
        <begin position="12"/>
        <end position="22"/>
    </location>
</feature>
<evidence type="ECO:0000259" key="11">
    <source>
        <dbReference type="Pfam" id="PF13231"/>
    </source>
</evidence>
<keyword evidence="3" id="KW-0328">Glycosyltransferase</keyword>
<dbReference type="Proteomes" id="UP000239872">
    <property type="component" value="Unassembled WGS sequence"/>
</dbReference>
<name>A0A2S7SZQ5_9BACT</name>
<evidence type="ECO:0000256" key="9">
    <source>
        <dbReference type="SAM" id="MobiDB-lite"/>
    </source>
</evidence>
<dbReference type="OrthoDB" id="2034231at2"/>
<evidence type="ECO:0000256" key="4">
    <source>
        <dbReference type="ARBA" id="ARBA00022679"/>
    </source>
</evidence>
<evidence type="ECO:0000256" key="7">
    <source>
        <dbReference type="ARBA" id="ARBA00023136"/>
    </source>
</evidence>
<evidence type="ECO:0000256" key="6">
    <source>
        <dbReference type="ARBA" id="ARBA00022989"/>
    </source>
</evidence>
<evidence type="ECO:0000256" key="2">
    <source>
        <dbReference type="ARBA" id="ARBA00022475"/>
    </source>
</evidence>
<dbReference type="EMBL" id="PPSL01000001">
    <property type="protein sequence ID" value="PQJ12412.1"/>
    <property type="molecule type" value="Genomic_DNA"/>
</dbReference>
<comment type="caution">
    <text evidence="12">The sequence shown here is derived from an EMBL/GenBank/DDBJ whole genome shotgun (WGS) entry which is preliminary data.</text>
</comment>
<dbReference type="AlphaFoldDB" id="A0A2S7SZQ5"/>
<evidence type="ECO:0000256" key="8">
    <source>
        <dbReference type="PROSITE-ProRule" id="PRU00339"/>
    </source>
</evidence>
<dbReference type="SUPFAM" id="SSF48452">
    <property type="entry name" value="TPR-like"/>
    <property type="match status" value="1"/>
</dbReference>
<feature type="region of interest" description="Disordered" evidence="9">
    <location>
        <begin position="1"/>
        <end position="32"/>
    </location>
</feature>
<keyword evidence="8" id="KW-0802">TPR repeat</keyword>
<evidence type="ECO:0000256" key="5">
    <source>
        <dbReference type="ARBA" id="ARBA00022692"/>
    </source>
</evidence>
<feature type="transmembrane region" description="Helical" evidence="10">
    <location>
        <begin position="369"/>
        <end position="390"/>
    </location>
</feature>
<feature type="transmembrane region" description="Helical" evidence="10">
    <location>
        <begin position="195"/>
        <end position="214"/>
    </location>
</feature>
<evidence type="ECO:0000256" key="1">
    <source>
        <dbReference type="ARBA" id="ARBA00004651"/>
    </source>
</evidence>
<feature type="domain" description="Glycosyltransferase RgtA/B/C/D-like" evidence="11">
    <location>
        <begin position="142"/>
        <end position="271"/>
    </location>
</feature>
<dbReference type="Gene3D" id="1.25.40.10">
    <property type="entry name" value="Tetratricopeptide repeat domain"/>
    <property type="match status" value="1"/>
</dbReference>
<evidence type="ECO:0000256" key="3">
    <source>
        <dbReference type="ARBA" id="ARBA00022676"/>
    </source>
</evidence>
<feature type="transmembrane region" description="Helical" evidence="10">
    <location>
        <begin position="396"/>
        <end position="415"/>
    </location>
</feature>
<protein>
    <recommendedName>
        <fullName evidence="11">Glycosyltransferase RgtA/B/C/D-like domain-containing protein</fullName>
    </recommendedName>
</protein>
<keyword evidence="13" id="KW-1185">Reference proteome</keyword>
<dbReference type="PROSITE" id="PS50005">
    <property type="entry name" value="TPR"/>
    <property type="match status" value="1"/>
</dbReference>
<organism evidence="12 13">
    <name type="scientific">Flavipsychrobacter stenotrophus</name>
    <dbReference type="NCBI Taxonomy" id="2077091"/>
    <lineage>
        <taxon>Bacteria</taxon>
        <taxon>Pseudomonadati</taxon>
        <taxon>Bacteroidota</taxon>
        <taxon>Chitinophagia</taxon>
        <taxon>Chitinophagales</taxon>
        <taxon>Chitinophagaceae</taxon>
        <taxon>Flavipsychrobacter</taxon>
    </lineage>
</organism>
<reference evidence="12 13" key="1">
    <citation type="submission" date="2018-01" db="EMBL/GenBank/DDBJ databases">
        <title>A novel member of the phylum Bacteroidetes isolated from glacier ice.</title>
        <authorList>
            <person name="Liu Q."/>
            <person name="Xin Y.-H."/>
        </authorList>
    </citation>
    <scope>NUCLEOTIDE SEQUENCE [LARGE SCALE GENOMIC DNA]</scope>
    <source>
        <strain evidence="12 13">RB1R16</strain>
    </source>
</reference>
<evidence type="ECO:0000313" key="12">
    <source>
        <dbReference type="EMBL" id="PQJ12412.1"/>
    </source>
</evidence>
<dbReference type="Pfam" id="PF13231">
    <property type="entry name" value="PMT_2"/>
    <property type="match status" value="1"/>
</dbReference>
<sequence>MKKKQPQGPTHNPKDTQEKNAPARDQTSVFAAQPESRKTLISDNTLKSIFLFSIVGMLLTVWISGFNIGFHCDEMDMNNYGKANYAYYMTGGKDKSFMGTKKEGAEVDSLLKFYGSAFEIIAVGTNKITGMDKGMHEFDSRHFINQIFGILAILFAGLTAKKIAGWRAAIFTSWLLFLTPSFFGHILFNTKDIPFCAGYIAAIYFMIEFLEQLPNPTWKTTLGLTVSFAFATNTRIVGVLLIAYLGLFTVLYLLVNKELLSNTLKNSKNVLIKYVTIGGGGFLLVVLTWPYLLMNPVKNFFNALGISSKFPMKVNINFEGNAINSLHVPIGYIPKFMLVTIPIFILLSLLVGAALFLKRMREYDWKVGLLLLVATFFPVIYAIASHAALYSGWRHFLFIYPGICLIAGIGLSEISKFLKKPAFQIAFVALCIVGMFKPIVWCIKNHPYEYTYFNEFVGSFNKAFYAYDNDYWEITMRKAVDKMMVNEPIEQSKDTVSIATNASAFVKYYINRHYPKAKIKVVQSGYTMRNSNYWTYGVFNSLFVKPDYLENYFPPPYVYSENIDDVPVTVILKDTARLDWKAALALKVAQHKAADSLYTAYIKTTKDDNVGLYAYMAVAKGSLNQNDEAIKLANKCLEYHLSPLLDYNSYCALGIAYANKAQWKVSIEQLNKAMSVMPKESAAKDIMRQVLAAQRQSPPKPQ</sequence>
<keyword evidence="5 10" id="KW-0812">Transmembrane</keyword>
<keyword evidence="6 10" id="KW-1133">Transmembrane helix</keyword>
<accession>A0A2S7SZQ5</accession>
<keyword evidence="4" id="KW-0808">Transferase</keyword>
<feature type="transmembrane region" description="Helical" evidence="10">
    <location>
        <begin position="336"/>
        <end position="357"/>
    </location>
</feature>
<dbReference type="InterPro" id="IPR019734">
    <property type="entry name" value="TPR_rpt"/>
</dbReference>
<feature type="transmembrane region" description="Helical" evidence="10">
    <location>
        <begin position="234"/>
        <end position="255"/>
    </location>
</feature>
<evidence type="ECO:0000313" key="13">
    <source>
        <dbReference type="Proteomes" id="UP000239872"/>
    </source>
</evidence>
<keyword evidence="2" id="KW-1003">Cell membrane</keyword>
<dbReference type="InterPro" id="IPR038731">
    <property type="entry name" value="RgtA/B/C-like"/>
</dbReference>
<dbReference type="GO" id="GO:0005886">
    <property type="term" value="C:plasma membrane"/>
    <property type="evidence" value="ECO:0007669"/>
    <property type="project" value="UniProtKB-SubCell"/>
</dbReference>
<dbReference type="GO" id="GO:0016763">
    <property type="term" value="F:pentosyltransferase activity"/>
    <property type="evidence" value="ECO:0007669"/>
    <property type="project" value="TreeGrafter"/>
</dbReference>
<dbReference type="GO" id="GO:0009103">
    <property type="term" value="P:lipopolysaccharide biosynthetic process"/>
    <property type="evidence" value="ECO:0007669"/>
    <property type="project" value="UniProtKB-ARBA"/>
</dbReference>
<comment type="subcellular location">
    <subcellularLocation>
        <location evidence="1">Cell membrane</location>
        <topology evidence="1">Multi-pass membrane protein</topology>
    </subcellularLocation>
</comment>
<feature type="transmembrane region" description="Helical" evidence="10">
    <location>
        <begin position="49"/>
        <end position="70"/>
    </location>
</feature>
<feature type="transmembrane region" description="Helical" evidence="10">
    <location>
        <begin position="166"/>
        <end position="188"/>
    </location>
</feature>
<dbReference type="PANTHER" id="PTHR33908">
    <property type="entry name" value="MANNOSYLTRANSFERASE YKCB-RELATED"/>
    <property type="match status" value="1"/>
</dbReference>